<dbReference type="Pfam" id="PF03480">
    <property type="entry name" value="DctP"/>
    <property type="match status" value="1"/>
</dbReference>
<protein>
    <submittedName>
        <fullName evidence="3">TRAP-type C4-dicarboxylate transport system, substrate-binding protein</fullName>
    </submittedName>
</protein>
<feature type="signal peptide" evidence="2">
    <location>
        <begin position="1"/>
        <end position="21"/>
    </location>
</feature>
<reference evidence="3 4" key="1">
    <citation type="submission" date="2016-08" db="EMBL/GenBank/DDBJ databases">
        <authorList>
            <person name="Varghese N."/>
            <person name="Submissions Spin"/>
        </authorList>
    </citation>
    <scope>NUCLEOTIDE SEQUENCE [LARGE SCALE GENOMIC DNA]</scope>
    <source>
        <strain evidence="3 4">HL-109</strain>
    </source>
</reference>
<dbReference type="CDD" id="cd13665">
    <property type="entry name" value="PBP2_TRAP_Dctp3_4"/>
    <property type="match status" value="1"/>
</dbReference>
<dbReference type="Gene3D" id="3.40.190.170">
    <property type="entry name" value="Bacterial extracellular solute-binding protein, family 7"/>
    <property type="match status" value="1"/>
</dbReference>
<dbReference type="EMBL" id="FMBM01000002">
    <property type="protein sequence ID" value="SCC81179.1"/>
    <property type="molecule type" value="Genomic_DNA"/>
</dbReference>
<dbReference type="RefSeq" id="WP_074444934.1">
    <property type="nucleotide sequence ID" value="NZ_FMBM01000002.1"/>
</dbReference>
<evidence type="ECO:0000256" key="1">
    <source>
        <dbReference type="ARBA" id="ARBA00022729"/>
    </source>
</evidence>
<dbReference type="InterPro" id="IPR018389">
    <property type="entry name" value="DctP_fam"/>
</dbReference>
<dbReference type="NCBIfam" id="NF037995">
    <property type="entry name" value="TRAP_S1"/>
    <property type="match status" value="1"/>
</dbReference>
<dbReference type="PANTHER" id="PTHR33376">
    <property type="match status" value="1"/>
</dbReference>
<proteinExistence type="predicted"/>
<comment type="caution">
    <text evidence="3">The sequence shown here is derived from an EMBL/GenBank/DDBJ whole genome shotgun (WGS) entry which is preliminary data.</text>
</comment>
<organism evidence="3 4">
    <name type="scientific">Saliniramus fredricksonii</name>
    <dbReference type="NCBI Taxonomy" id="1653334"/>
    <lineage>
        <taxon>Bacteria</taxon>
        <taxon>Pseudomonadati</taxon>
        <taxon>Pseudomonadota</taxon>
        <taxon>Alphaproteobacteria</taxon>
        <taxon>Hyphomicrobiales</taxon>
        <taxon>Salinarimonadaceae</taxon>
        <taxon>Saliniramus</taxon>
    </lineage>
</organism>
<feature type="chain" id="PRO_5045620624" evidence="2">
    <location>
        <begin position="22"/>
        <end position="336"/>
    </location>
</feature>
<accession>A0ABY0K9K7</accession>
<gene>
    <name evidence="3" type="ORF">GA0071312_2112</name>
</gene>
<sequence length="336" mass="37261">MKRHLLTAFLTLAVTSAPAAAQEFTFRFASLTPEGGYVHENHLRPFAEAVMADSDGRISIDLQPVGVFGTPAQAYELVESGVIDMAWTVQGYTGGRFPQSSVFELPFLFDRAEHGSAALWTMYEEGHFDRDYGSVKPLALYMHRPYGLFTTGRVVETVEDMSGLRVRTPSAVVGEALELLGATQVGMQVTEMPEALRLGTIDSSVFPWEAITLFGLEDSLSILTDAQIAAPRFIVLMNRDSYERLPDDLKEVIDDHAGLDFSRAIGAGLDARELEDKARFDEMEGYQVIELDDAVREEMITLTTPLLETWKSDMEQRGVDGAAMFEQAQKLISDMQ</sequence>
<keyword evidence="4" id="KW-1185">Reference proteome</keyword>
<name>A0ABY0K9K7_9HYPH</name>
<keyword evidence="1 2" id="KW-0732">Signal</keyword>
<evidence type="ECO:0000313" key="3">
    <source>
        <dbReference type="EMBL" id="SCC81179.1"/>
    </source>
</evidence>
<evidence type="ECO:0000256" key="2">
    <source>
        <dbReference type="SAM" id="SignalP"/>
    </source>
</evidence>
<dbReference type="Proteomes" id="UP000182800">
    <property type="component" value="Unassembled WGS sequence"/>
</dbReference>
<dbReference type="PANTHER" id="PTHR33376:SF15">
    <property type="entry name" value="BLL6794 PROTEIN"/>
    <property type="match status" value="1"/>
</dbReference>
<dbReference type="InterPro" id="IPR038404">
    <property type="entry name" value="TRAP_DctP_sf"/>
</dbReference>
<evidence type="ECO:0000313" key="4">
    <source>
        <dbReference type="Proteomes" id="UP000182800"/>
    </source>
</evidence>